<keyword evidence="4" id="KW-1185">Reference proteome</keyword>
<keyword evidence="1" id="KW-0547">Nucleotide-binding</keyword>
<dbReference type="InterPro" id="IPR032875">
    <property type="entry name" value="Succ_CoA_lig_flav_dom"/>
</dbReference>
<sequence length="684" mass="74234">MINSQLISPRNIIVVGASMNEQKPGGKVILNLLEGGFTGEIYALNKKPIDIQGVTHVEEVQNLTETVDLAILAVPAKVCVKIIKELIETGTKAFIIYSAGFSEAGEEGIQLEKELLALIENANASLIGPNCIGVINENYKGVFTSPIPEYDPQGCELISSSGATAVFFMEAAILNGLRFSNIYSIGNASHIGVEEVLEHMDQNFDPETSPKVKLLYLEQIKHPFKFLKHATSLIKKGCKIAAIKSGYSEAGGRAASSHTGALATSDTVVRALFQKAGIVYCSSREELIAVASVFQTKPLKGKNIAIITHAGGSAVMLTDALSSKGMQIPQLDAKDTAELLKQLHPGSSVDNPIDFLATGNAKQLGLIIDFCDQHPQIDGMVVVFGSPGLFNVKDVYEVLEEKMKSCKHPIYPVLPSVMNAKNEIQSFLKNGRVNFADEVVLGNALAHVYSMPKSDYFDVELPKMDIVSIRGIINASKNGFLNANDAADLMKAAGVPIAQQFTCKSSQELKTIQKSIQFPLVMKVVGPVHKTEVKGVRLNISSPAEMETAFEELMAIPKATSVLVQEMIKGEELFVGSIKQGEFGHLVIFGFGGIFLELLNDTVYALAPLEKHEVKNMIRSLKGYPIIEGYRGNPPLDEERFIDIIVRVGALVHIAPEILELDLNPLLATKNSVKAVDIRVRIEK</sequence>
<dbReference type="PROSITE" id="PS50975">
    <property type="entry name" value="ATP_GRASP"/>
    <property type="match status" value="1"/>
</dbReference>
<dbReference type="AlphaFoldDB" id="A0A2U2XBG9"/>
<dbReference type="Gene3D" id="3.30.470.20">
    <property type="entry name" value="ATP-grasp fold, B domain"/>
    <property type="match status" value="1"/>
</dbReference>
<dbReference type="Pfam" id="PF13380">
    <property type="entry name" value="CoA_binding_2"/>
    <property type="match status" value="1"/>
</dbReference>
<accession>A0A2U2XBG9</accession>
<name>A0A2U2XBG9_9FLAO</name>
<dbReference type="Proteomes" id="UP000245370">
    <property type="component" value="Unassembled WGS sequence"/>
</dbReference>
<dbReference type="OrthoDB" id="9807426at2"/>
<evidence type="ECO:0000313" key="4">
    <source>
        <dbReference type="Proteomes" id="UP000245370"/>
    </source>
</evidence>
<dbReference type="SMART" id="SM00881">
    <property type="entry name" value="CoA_binding"/>
    <property type="match status" value="1"/>
</dbReference>
<dbReference type="SUPFAM" id="SSF52210">
    <property type="entry name" value="Succinyl-CoA synthetase domains"/>
    <property type="match status" value="2"/>
</dbReference>
<dbReference type="GO" id="GO:0016874">
    <property type="term" value="F:ligase activity"/>
    <property type="evidence" value="ECO:0007669"/>
    <property type="project" value="UniProtKB-KW"/>
</dbReference>
<dbReference type="InterPro" id="IPR036291">
    <property type="entry name" value="NAD(P)-bd_dom_sf"/>
</dbReference>
<evidence type="ECO:0000313" key="3">
    <source>
        <dbReference type="EMBL" id="PWH85100.1"/>
    </source>
</evidence>
<evidence type="ECO:0000256" key="1">
    <source>
        <dbReference type="PROSITE-ProRule" id="PRU00409"/>
    </source>
</evidence>
<dbReference type="GO" id="GO:0005524">
    <property type="term" value="F:ATP binding"/>
    <property type="evidence" value="ECO:0007669"/>
    <property type="project" value="UniProtKB-UniRule"/>
</dbReference>
<feature type="domain" description="ATP-grasp" evidence="2">
    <location>
        <begin position="487"/>
        <end position="578"/>
    </location>
</feature>
<dbReference type="GO" id="GO:0046872">
    <property type="term" value="F:metal ion binding"/>
    <property type="evidence" value="ECO:0007669"/>
    <property type="project" value="InterPro"/>
</dbReference>
<dbReference type="RefSeq" id="WP_109359802.1">
    <property type="nucleotide sequence ID" value="NZ_QFRJ01000008.1"/>
</dbReference>
<keyword evidence="1" id="KW-0067">ATP-binding</keyword>
<dbReference type="InterPro" id="IPR003781">
    <property type="entry name" value="CoA-bd"/>
</dbReference>
<dbReference type="PANTHER" id="PTHR42793">
    <property type="entry name" value="COA BINDING DOMAIN CONTAINING PROTEIN"/>
    <property type="match status" value="1"/>
</dbReference>
<protein>
    <submittedName>
        <fullName evidence="3">CoA ligase</fullName>
    </submittedName>
</protein>
<dbReference type="InterPro" id="IPR011761">
    <property type="entry name" value="ATP-grasp"/>
</dbReference>
<dbReference type="Gene3D" id="3.40.50.720">
    <property type="entry name" value="NAD(P)-binding Rossmann-like Domain"/>
    <property type="match status" value="1"/>
</dbReference>
<dbReference type="Gene3D" id="3.40.50.261">
    <property type="entry name" value="Succinyl-CoA synthetase domains"/>
    <property type="match status" value="2"/>
</dbReference>
<comment type="caution">
    <text evidence="3">The sequence shown here is derived from an EMBL/GenBank/DDBJ whole genome shotgun (WGS) entry which is preliminary data.</text>
</comment>
<dbReference type="Pfam" id="PF13607">
    <property type="entry name" value="Succ_CoA_lig"/>
    <property type="match status" value="1"/>
</dbReference>
<reference evidence="3 4" key="2">
    <citation type="submission" date="2018-05" db="EMBL/GenBank/DDBJ databases">
        <authorList>
            <person name="Lanie J.A."/>
            <person name="Ng W.-L."/>
            <person name="Kazmierczak K.M."/>
            <person name="Andrzejewski T.M."/>
            <person name="Davidsen T.M."/>
            <person name="Wayne K.J."/>
            <person name="Tettelin H."/>
            <person name="Glass J.I."/>
            <person name="Rusch D."/>
            <person name="Podicherti R."/>
            <person name="Tsui H.-C.T."/>
            <person name="Winkler M.E."/>
        </authorList>
    </citation>
    <scope>NUCLEOTIDE SEQUENCE [LARGE SCALE GENOMIC DNA]</scope>
    <source>
        <strain evidence="3 4">C305</strain>
    </source>
</reference>
<reference evidence="3 4" key="1">
    <citation type="submission" date="2018-05" db="EMBL/GenBank/DDBJ databases">
        <title>Brumimicrobium oceani sp. nov., isolated from coastal sediment.</title>
        <authorList>
            <person name="Kou Y."/>
        </authorList>
    </citation>
    <scope>NUCLEOTIDE SEQUENCE [LARGE SCALE GENOMIC DNA]</scope>
    <source>
        <strain evidence="3 4">C305</strain>
    </source>
</reference>
<dbReference type="Gene3D" id="3.30.1490.20">
    <property type="entry name" value="ATP-grasp fold, A domain"/>
    <property type="match status" value="1"/>
</dbReference>
<dbReference type="SUPFAM" id="SSF56059">
    <property type="entry name" value="Glutathione synthetase ATP-binding domain-like"/>
    <property type="match status" value="1"/>
</dbReference>
<dbReference type="InterPro" id="IPR013815">
    <property type="entry name" value="ATP_grasp_subdomain_1"/>
</dbReference>
<dbReference type="PANTHER" id="PTHR42793:SF1">
    <property type="entry name" value="PEPTIDYL-LYSINE N-ACETYLTRANSFERASE PATZ"/>
    <property type="match status" value="1"/>
</dbReference>
<dbReference type="InterPro" id="IPR016102">
    <property type="entry name" value="Succinyl-CoA_synth-like"/>
</dbReference>
<evidence type="ECO:0000259" key="2">
    <source>
        <dbReference type="PROSITE" id="PS50975"/>
    </source>
</evidence>
<keyword evidence="3" id="KW-0436">Ligase</keyword>
<gene>
    <name evidence="3" type="ORF">DIT68_10710</name>
</gene>
<dbReference type="Pfam" id="PF13549">
    <property type="entry name" value="ATP-grasp_5"/>
    <property type="match status" value="1"/>
</dbReference>
<proteinExistence type="predicted"/>
<dbReference type="SUPFAM" id="SSF51735">
    <property type="entry name" value="NAD(P)-binding Rossmann-fold domains"/>
    <property type="match status" value="1"/>
</dbReference>
<organism evidence="3 4">
    <name type="scientific">Brumimicrobium oceani</name>
    <dbReference type="NCBI Taxonomy" id="2100725"/>
    <lineage>
        <taxon>Bacteria</taxon>
        <taxon>Pseudomonadati</taxon>
        <taxon>Bacteroidota</taxon>
        <taxon>Flavobacteriia</taxon>
        <taxon>Flavobacteriales</taxon>
        <taxon>Crocinitomicaceae</taxon>
        <taxon>Brumimicrobium</taxon>
    </lineage>
</organism>
<dbReference type="EMBL" id="QFRJ01000008">
    <property type="protein sequence ID" value="PWH85100.1"/>
    <property type="molecule type" value="Genomic_DNA"/>
</dbReference>